<name>A0AAV7JAP5_9METZ</name>
<evidence type="ECO:0008006" key="6">
    <source>
        <dbReference type="Google" id="ProtNLM"/>
    </source>
</evidence>
<dbReference type="EMBL" id="JAKMXF010000365">
    <property type="protein sequence ID" value="KAI6645782.1"/>
    <property type="molecule type" value="Genomic_DNA"/>
</dbReference>
<accession>A0AAV7JAP5</accession>
<dbReference type="InterPro" id="IPR011990">
    <property type="entry name" value="TPR-like_helical_dom_sf"/>
</dbReference>
<protein>
    <recommendedName>
        <fullName evidence="6">Cilia- and flagella-associated protein 70</fullName>
    </recommendedName>
</protein>
<evidence type="ECO:0000313" key="4">
    <source>
        <dbReference type="EMBL" id="KAI6645782.1"/>
    </source>
</evidence>
<dbReference type="AlphaFoldDB" id="A0AAV7JAP5"/>
<evidence type="ECO:0000256" key="3">
    <source>
        <dbReference type="SAM" id="MobiDB-lite"/>
    </source>
</evidence>
<evidence type="ECO:0000256" key="1">
    <source>
        <dbReference type="ARBA" id="ARBA00022737"/>
    </source>
</evidence>
<keyword evidence="5" id="KW-1185">Reference proteome</keyword>
<dbReference type="Proteomes" id="UP001165289">
    <property type="component" value="Unassembled WGS sequence"/>
</dbReference>
<sequence length="1038" mass="115783">MDNPITITITVSQCHNLRPLKGDTITVFLRFEHTQKPLGDSARLAYKTGEECNFNHSLSLSAIQGDTSSIGSLIQQPLVVSMFEALPKDKVLLMGQGCLDLLPLFQGRTNYFHSLPIHPLSPSTEDHPVITLDLEIVASAPLLAPGRADRYSLLSLQLHSLYSPPEQWATSPACTTYTFSLPIPTTEGHEPILMPNGSYRPKPIKDLSYDTHLRWSSLTGVSPLACVIPDRSVEPSVPDEEDGELRDKQDLEFRVEAETGKPRVVWNMEKRVLLGEDWISELKKCLSQCSELPIELVRTSPPPPQKGGKAKTEEEPSFSYHGVAFVSLSSLLYPGTSRITGAYIVHPYTESEVASRTQCTNSYVLGAQTSRSSAASAKVKQVKKSASSYHTGLESATEETAKEGEGPVFGRCYVHVSLELSRPLIQRKNLEELSEHVSDLIPPRSAMPTRIGGAEKAVRGYQQQIQQVATGLLGEMWTLFGDELGKEESASELEKRRIELQYQLNVTGRFYALKEQLKHSVVSLVRDKFQNKTAFKSEEEKEEFLSELYVHLVDQMHTGLGNTLLSSQYEQTPPSVQEPSLLKLFASEAIANNNYAQAAQYYQQRVAMRRNSADFWSEYGSFCMLVNNLPKAEECFKQAIACDQHHVPSLLLFGIVSNLTSRYEQAETFLEAASAQDPQAIEPWIVMGLHYEASSENGSNKNAVDMSFRRAESLYTRDQPKISLAIPKVSTSKVSLMSKDTRHSSREGLLNSKQIGSTAGTLADTTEVGEQEDEDKKQVALEEGLTTSRDSLRSEAIETCEQIPIVKCHAKSIFMVTAEFLLERNALTFAAMALGHHLVGCEDGINSEYETLLARLALAKGDTMDLLLHAKRAIALDIENVQAWEIFSHAQYLMRDTAGAIKSYERTLASTGELLDPHLVYLRLASIYLEEDNYTKSKEMFLHGCRHSPSALTWLGVGISCYRMQELGEAEEALAEANILNNLEPEIWAYLCMVCLRTGRQAEAEQTYRYALKCGLNDTRLIHEIEQLTDELQMEWNS</sequence>
<dbReference type="InterPro" id="IPR052628">
    <property type="entry name" value="CFAP70"/>
</dbReference>
<dbReference type="GO" id="GO:0070062">
    <property type="term" value="C:extracellular exosome"/>
    <property type="evidence" value="ECO:0007669"/>
    <property type="project" value="TreeGrafter"/>
</dbReference>
<evidence type="ECO:0000313" key="5">
    <source>
        <dbReference type="Proteomes" id="UP001165289"/>
    </source>
</evidence>
<feature type="region of interest" description="Disordered" evidence="3">
    <location>
        <begin position="760"/>
        <end position="783"/>
    </location>
</feature>
<dbReference type="PANTHER" id="PTHR44314:SF1">
    <property type="entry name" value="CILIA- AND FLAGELLA-ASSOCIATED PROTEIN 70"/>
    <property type="match status" value="1"/>
</dbReference>
<keyword evidence="2" id="KW-0802">TPR repeat</keyword>
<gene>
    <name evidence="4" type="ORF">LOD99_13045</name>
</gene>
<dbReference type="SUPFAM" id="SSF48452">
    <property type="entry name" value="TPR-like"/>
    <property type="match status" value="2"/>
</dbReference>
<dbReference type="GO" id="GO:0031514">
    <property type="term" value="C:motile cilium"/>
    <property type="evidence" value="ECO:0007669"/>
    <property type="project" value="TreeGrafter"/>
</dbReference>
<organism evidence="4 5">
    <name type="scientific">Oopsacas minuta</name>
    <dbReference type="NCBI Taxonomy" id="111878"/>
    <lineage>
        <taxon>Eukaryota</taxon>
        <taxon>Metazoa</taxon>
        <taxon>Porifera</taxon>
        <taxon>Hexactinellida</taxon>
        <taxon>Hexasterophora</taxon>
        <taxon>Lyssacinosida</taxon>
        <taxon>Leucopsacidae</taxon>
        <taxon>Oopsacas</taxon>
    </lineage>
</organism>
<dbReference type="PANTHER" id="PTHR44314">
    <property type="entry name" value="CILIA- AND FLAGELLA-ASSOCIATED PROTEIN 70"/>
    <property type="match status" value="1"/>
</dbReference>
<dbReference type="SMART" id="SM00028">
    <property type="entry name" value="TPR"/>
    <property type="match status" value="6"/>
</dbReference>
<comment type="caution">
    <text evidence="4">The sequence shown here is derived from an EMBL/GenBank/DDBJ whole genome shotgun (WGS) entry which is preliminary data.</text>
</comment>
<proteinExistence type="predicted"/>
<dbReference type="GO" id="GO:0060271">
    <property type="term" value="P:cilium assembly"/>
    <property type="evidence" value="ECO:0007669"/>
    <property type="project" value="TreeGrafter"/>
</dbReference>
<keyword evidence="1" id="KW-0677">Repeat</keyword>
<reference evidence="4 5" key="1">
    <citation type="journal article" date="2023" name="BMC Biol.">
        <title>The compact genome of the sponge Oopsacas minuta (Hexactinellida) is lacking key metazoan core genes.</title>
        <authorList>
            <person name="Santini S."/>
            <person name="Schenkelaars Q."/>
            <person name="Jourda C."/>
            <person name="Duchesne M."/>
            <person name="Belahbib H."/>
            <person name="Rocher C."/>
            <person name="Selva M."/>
            <person name="Riesgo A."/>
            <person name="Vervoort M."/>
            <person name="Leys S.P."/>
            <person name="Kodjabachian L."/>
            <person name="Le Bivic A."/>
            <person name="Borchiellini C."/>
            <person name="Claverie J.M."/>
            <person name="Renard E."/>
        </authorList>
    </citation>
    <scope>NUCLEOTIDE SEQUENCE [LARGE SCALE GENOMIC DNA]</scope>
    <source>
        <strain evidence="4">SPO-2</strain>
    </source>
</reference>
<dbReference type="InterPro" id="IPR019734">
    <property type="entry name" value="TPR_rpt"/>
</dbReference>
<dbReference type="GO" id="GO:0003341">
    <property type="term" value="P:cilium movement"/>
    <property type="evidence" value="ECO:0007669"/>
    <property type="project" value="TreeGrafter"/>
</dbReference>
<dbReference type="Gene3D" id="1.25.40.10">
    <property type="entry name" value="Tetratricopeptide repeat domain"/>
    <property type="match status" value="2"/>
</dbReference>
<evidence type="ECO:0000256" key="2">
    <source>
        <dbReference type="ARBA" id="ARBA00022803"/>
    </source>
</evidence>
<dbReference type="Pfam" id="PF13432">
    <property type="entry name" value="TPR_16"/>
    <property type="match status" value="1"/>
</dbReference>